<dbReference type="Gene3D" id="1.10.630.10">
    <property type="entry name" value="Cytochrome P450"/>
    <property type="match status" value="1"/>
</dbReference>
<dbReference type="GO" id="GO:0005506">
    <property type="term" value="F:iron ion binding"/>
    <property type="evidence" value="ECO:0007669"/>
    <property type="project" value="InterPro"/>
</dbReference>
<dbReference type="Proteomes" id="UP000825935">
    <property type="component" value="Chromosome 17"/>
</dbReference>
<keyword evidence="3" id="KW-0812">Transmembrane</keyword>
<dbReference type="EMBL" id="CM035422">
    <property type="protein sequence ID" value="KAH7373135.1"/>
    <property type="molecule type" value="Genomic_DNA"/>
</dbReference>
<dbReference type="SUPFAM" id="SSF48264">
    <property type="entry name" value="Cytochrome P450"/>
    <property type="match status" value="1"/>
</dbReference>
<dbReference type="Pfam" id="PF00067">
    <property type="entry name" value="p450"/>
    <property type="match status" value="1"/>
</dbReference>
<comment type="caution">
    <text evidence="4">The sequence shown here is derived from an EMBL/GenBank/DDBJ whole genome shotgun (WGS) entry which is preliminary data.</text>
</comment>
<dbReference type="GO" id="GO:0004497">
    <property type="term" value="F:monooxygenase activity"/>
    <property type="evidence" value="ECO:0007669"/>
    <property type="project" value="InterPro"/>
</dbReference>
<evidence type="ECO:0008006" key="6">
    <source>
        <dbReference type="Google" id="ProtNLM"/>
    </source>
</evidence>
<dbReference type="PANTHER" id="PTHR24305:SF166">
    <property type="entry name" value="CYTOCHROME P450 12A4, MITOCHONDRIAL-RELATED"/>
    <property type="match status" value="1"/>
</dbReference>
<feature type="binding site" description="axial binding residue" evidence="2">
    <location>
        <position position="413"/>
    </location>
    <ligand>
        <name>heme</name>
        <dbReference type="ChEBI" id="CHEBI:30413"/>
    </ligand>
    <ligandPart>
        <name>Fe</name>
        <dbReference type="ChEBI" id="CHEBI:18248"/>
    </ligandPart>
</feature>
<name>A0A8T2SXL8_CERRI</name>
<keyword evidence="2" id="KW-0408">Iron</keyword>
<sequence length="468" mass="52592">MLPTLRAPMFSSLGLHISLTVALLVIFPTLIFILFKLYPYAQKTLSSFAIAAFFLRHGPNGFLLLREKLGKGEETFRIGKYNLVVFNLDIIKHCLVQKAHNYDKGGRAARLMGEVVGPLGILGALDEDDHVPSHQVLNPHTKRADRIETFESMVLEEGERKLDEWRSLTTGARKTEVNLYIDLNEIFFRVLYRFMFGIDLSRKRFQHVHGIISQLERYSAVVGFVPAKLLPVYKLLRRDVASLVVALNKEVESIIEEGAEDSPLHELKEPSAGVSPVQLRDTVKNLLFAGATTAANALGWAVHCVSKEAIWAKRASEAARQGNITFFKNVCQEANRVYPQANVVTRRAKEDDYVPGYGPIAKGSILVIPIIALHRHPRYYPEAPHAFNPDRWLDQRPPPLMSYIPFTAGPRQCIGQSLFNRAGPPLLMRLHGSFDFYPLEAEPKPKWPNAVLPPRSGGFRMIITPSSL</sequence>
<comment type="similarity">
    <text evidence="1">Belongs to the cytochrome P450 family.</text>
</comment>
<comment type="cofactor">
    <cofactor evidence="2">
        <name>heme</name>
        <dbReference type="ChEBI" id="CHEBI:30413"/>
    </cofactor>
</comment>
<keyword evidence="2" id="KW-0479">Metal-binding</keyword>
<keyword evidence="2" id="KW-0349">Heme</keyword>
<reference evidence="4" key="1">
    <citation type="submission" date="2021-08" db="EMBL/GenBank/DDBJ databases">
        <title>WGS assembly of Ceratopteris richardii.</title>
        <authorList>
            <person name="Marchant D.B."/>
            <person name="Chen G."/>
            <person name="Jenkins J."/>
            <person name="Shu S."/>
            <person name="Leebens-Mack J."/>
            <person name="Grimwood J."/>
            <person name="Schmutz J."/>
            <person name="Soltis P."/>
            <person name="Soltis D."/>
            <person name="Chen Z.-H."/>
        </authorList>
    </citation>
    <scope>NUCLEOTIDE SEQUENCE</scope>
    <source>
        <strain evidence="4">Whitten #5841</strain>
        <tissue evidence="4">Leaf</tissue>
    </source>
</reference>
<dbReference type="InterPro" id="IPR002401">
    <property type="entry name" value="Cyt_P450_E_grp-I"/>
</dbReference>
<dbReference type="PRINTS" id="PR00463">
    <property type="entry name" value="EP450I"/>
</dbReference>
<evidence type="ECO:0000256" key="3">
    <source>
        <dbReference type="SAM" id="Phobius"/>
    </source>
</evidence>
<dbReference type="InterPro" id="IPR050121">
    <property type="entry name" value="Cytochrome_P450_monoxygenase"/>
</dbReference>
<gene>
    <name evidence="4" type="ORF">KP509_17G039000</name>
</gene>
<accession>A0A8T2SXL8</accession>
<evidence type="ECO:0000313" key="4">
    <source>
        <dbReference type="EMBL" id="KAH7373135.1"/>
    </source>
</evidence>
<dbReference type="GO" id="GO:0016705">
    <property type="term" value="F:oxidoreductase activity, acting on paired donors, with incorporation or reduction of molecular oxygen"/>
    <property type="evidence" value="ECO:0007669"/>
    <property type="project" value="InterPro"/>
</dbReference>
<evidence type="ECO:0000256" key="1">
    <source>
        <dbReference type="ARBA" id="ARBA00010617"/>
    </source>
</evidence>
<keyword evidence="3" id="KW-1133">Transmembrane helix</keyword>
<evidence type="ECO:0000313" key="5">
    <source>
        <dbReference type="Proteomes" id="UP000825935"/>
    </source>
</evidence>
<dbReference type="InterPro" id="IPR001128">
    <property type="entry name" value="Cyt_P450"/>
</dbReference>
<dbReference type="PANTHER" id="PTHR24305">
    <property type="entry name" value="CYTOCHROME P450"/>
    <property type="match status" value="1"/>
</dbReference>
<dbReference type="InterPro" id="IPR036396">
    <property type="entry name" value="Cyt_P450_sf"/>
</dbReference>
<feature type="transmembrane region" description="Helical" evidence="3">
    <location>
        <begin position="12"/>
        <end position="35"/>
    </location>
</feature>
<protein>
    <recommendedName>
        <fullName evidence="6">Cytochrome P450</fullName>
    </recommendedName>
</protein>
<dbReference type="GO" id="GO:0020037">
    <property type="term" value="F:heme binding"/>
    <property type="evidence" value="ECO:0007669"/>
    <property type="project" value="InterPro"/>
</dbReference>
<evidence type="ECO:0000256" key="2">
    <source>
        <dbReference type="PIRSR" id="PIRSR602401-1"/>
    </source>
</evidence>
<dbReference type="AlphaFoldDB" id="A0A8T2SXL8"/>
<keyword evidence="5" id="KW-1185">Reference proteome</keyword>
<organism evidence="4 5">
    <name type="scientific">Ceratopteris richardii</name>
    <name type="common">Triangle waterfern</name>
    <dbReference type="NCBI Taxonomy" id="49495"/>
    <lineage>
        <taxon>Eukaryota</taxon>
        <taxon>Viridiplantae</taxon>
        <taxon>Streptophyta</taxon>
        <taxon>Embryophyta</taxon>
        <taxon>Tracheophyta</taxon>
        <taxon>Polypodiopsida</taxon>
        <taxon>Polypodiidae</taxon>
        <taxon>Polypodiales</taxon>
        <taxon>Pteridineae</taxon>
        <taxon>Pteridaceae</taxon>
        <taxon>Parkerioideae</taxon>
        <taxon>Ceratopteris</taxon>
    </lineage>
</organism>
<dbReference type="OrthoDB" id="2789670at2759"/>
<proteinExistence type="inferred from homology"/>
<keyword evidence="3" id="KW-0472">Membrane</keyword>